<dbReference type="Proteomes" id="UP001179121">
    <property type="component" value="Chromosome"/>
</dbReference>
<dbReference type="EMBL" id="OX365700">
    <property type="protein sequence ID" value="CAI4031419.1"/>
    <property type="molecule type" value="Genomic_DNA"/>
</dbReference>
<dbReference type="RefSeq" id="WP_289268337.1">
    <property type="nucleotide sequence ID" value="NZ_OX365700.1"/>
</dbReference>
<proteinExistence type="predicted"/>
<sequence>MRIGLWQAIVGIGVLAVALGGKPVSAADQTIPIGEIISNPAGFHRKLVRIQGRVHAIGARSGRDVTAQSLCGQDFDLEDDTGSIRVVYLVRCQGDAAKTEPARDGKVVQVEALIEAPPDNVKTSSGTEFTATALARQILPAAP</sequence>
<organism evidence="1 2">
    <name type="scientific">Nitrospira tepida</name>
    <dbReference type="NCBI Taxonomy" id="2973512"/>
    <lineage>
        <taxon>Bacteria</taxon>
        <taxon>Pseudomonadati</taxon>
        <taxon>Nitrospirota</taxon>
        <taxon>Nitrospiria</taxon>
        <taxon>Nitrospirales</taxon>
        <taxon>Nitrospiraceae</taxon>
        <taxon>Nitrospira</taxon>
    </lineage>
</organism>
<keyword evidence="2" id="KW-1185">Reference proteome</keyword>
<dbReference type="AlphaFoldDB" id="A0AA86MYJ5"/>
<dbReference type="KEGG" id="nti:DNFV4_01842"/>
<accession>A0AA86MYJ5</accession>
<reference evidence="1" key="1">
    <citation type="submission" date="2022-10" db="EMBL/GenBank/DDBJ databases">
        <authorList>
            <person name="Koch H."/>
        </authorList>
    </citation>
    <scope>NUCLEOTIDE SEQUENCE</scope>
    <source>
        <strain evidence="1">DNF</strain>
    </source>
</reference>
<protein>
    <submittedName>
        <fullName evidence="1">Uncharacterized protein</fullName>
    </submittedName>
</protein>
<gene>
    <name evidence="1" type="ORF">DNFV4_01842</name>
</gene>
<name>A0AA86MYJ5_9BACT</name>
<evidence type="ECO:0000313" key="2">
    <source>
        <dbReference type="Proteomes" id="UP001179121"/>
    </source>
</evidence>
<evidence type="ECO:0000313" key="1">
    <source>
        <dbReference type="EMBL" id="CAI4031419.1"/>
    </source>
</evidence>